<keyword evidence="2" id="KW-0326">Glycosidase</keyword>
<dbReference type="Proteomes" id="UP001606300">
    <property type="component" value="Unassembled WGS sequence"/>
</dbReference>
<evidence type="ECO:0000313" key="3">
    <source>
        <dbReference type="Proteomes" id="UP001606300"/>
    </source>
</evidence>
<proteinExistence type="predicted"/>
<evidence type="ECO:0000259" key="1">
    <source>
        <dbReference type="Pfam" id="PF02350"/>
    </source>
</evidence>
<sequence length="380" mass="39955">MPAPITLASLTVARSDFGRMEELYGALHASDRYRLLLAAGAGHHDERLGRTLGDVERSGLPLDCVLPAVDGDAGAQSAAVLSGMAQWLERRRPDALLILGDRYEMLAGAQAAMLARVPVIHIGGGHLTLGAIDERVRHALSKLSALHLVASEGCGARVAALHEDPATIHVTGAPELDALVRTAPAARDAFCAEVGLDPARPFLLVTLHPETNVDEAANTRFAHAAEQALATAAPQILITAPCADPGNAPFLALCDALPRRREGVRYVPNLGLRRYVAALHHAAAMVGNSSSGIIEAATAGLPVLNIGDRQAGRDRAGNVLDCPFDPAAIADAIDLALSPAFVERSRGVINPYGDGSFTARTLSLFDRLSWPLAVDKPWLG</sequence>
<keyword evidence="3" id="KW-1185">Reference proteome</keyword>
<dbReference type="InterPro" id="IPR029767">
    <property type="entry name" value="WecB-like"/>
</dbReference>
<dbReference type="GO" id="GO:0016798">
    <property type="term" value="F:hydrolase activity, acting on glycosyl bonds"/>
    <property type="evidence" value="ECO:0007669"/>
    <property type="project" value="UniProtKB-KW"/>
</dbReference>
<comment type="caution">
    <text evidence="2">The sequence shown here is derived from an EMBL/GenBank/DDBJ whole genome shotgun (WGS) entry which is preliminary data.</text>
</comment>
<protein>
    <submittedName>
        <fullName evidence="2">UDP-N-acetylglucosamine 2-epimerase</fullName>
        <ecNumber evidence="2">3.2.1.183</ecNumber>
    </submittedName>
</protein>
<dbReference type="Gene3D" id="3.40.50.2000">
    <property type="entry name" value="Glycogen Phosphorylase B"/>
    <property type="match status" value="2"/>
</dbReference>
<dbReference type="EC" id="3.2.1.183" evidence="2"/>
<dbReference type="Pfam" id="PF02350">
    <property type="entry name" value="Epimerase_2"/>
    <property type="match status" value="1"/>
</dbReference>
<feature type="domain" description="UDP-N-acetylglucosamine 2-epimerase" evidence="1">
    <location>
        <begin position="27"/>
        <end position="360"/>
    </location>
</feature>
<keyword evidence="2" id="KW-0378">Hydrolase</keyword>
<dbReference type="SUPFAM" id="SSF53756">
    <property type="entry name" value="UDP-Glycosyltransferase/glycogen phosphorylase"/>
    <property type="match status" value="1"/>
</dbReference>
<dbReference type="InterPro" id="IPR003331">
    <property type="entry name" value="UDP_GlcNAc_Epimerase_2_dom"/>
</dbReference>
<name>A0ABW7ESB7_9BURK</name>
<reference evidence="2 3" key="1">
    <citation type="submission" date="2024-09" db="EMBL/GenBank/DDBJ databases">
        <title>Novel species of the genus Pelomonas and Roseateles isolated from streams.</title>
        <authorList>
            <person name="Lu H."/>
        </authorList>
    </citation>
    <scope>NUCLEOTIDE SEQUENCE [LARGE SCALE GENOMIC DNA]</scope>
    <source>
        <strain evidence="2 3">DC23W</strain>
    </source>
</reference>
<evidence type="ECO:0000313" key="2">
    <source>
        <dbReference type="EMBL" id="MFG6415764.1"/>
    </source>
</evidence>
<dbReference type="NCBIfam" id="TIGR03568">
    <property type="entry name" value="NeuC_NnaA"/>
    <property type="match status" value="1"/>
</dbReference>
<dbReference type="RefSeq" id="WP_394471829.1">
    <property type="nucleotide sequence ID" value="NZ_JBIGHY010000006.1"/>
</dbReference>
<organism evidence="2 3">
    <name type="scientific">Pelomonas dachongensis</name>
    <dbReference type="NCBI Taxonomy" id="3299029"/>
    <lineage>
        <taxon>Bacteria</taxon>
        <taxon>Pseudomonadati</taxon>
        <taxon>Pseudomonadota</taxon>
        <taxon>Betaproteobacteria</taxon>
        <taxon>Burkholderiales</taxon>
        <taxon>Sphaerotilaceae</taxon>
        <taxon>Roseateles</taxon>
    </lineage>
</organism>
<gene>
    <name evidence="2" type="primary">neuC</name>
    <name evidence="2" type="ORF">ACG02S_17865</name>
</gene>
<accession>A0ABW7ESB7</accession>
<dbReference type="InterPro" id="IPR020004">
    <property type="entry name" value="UDP-GlcNAc_Epase"/>
</dbReference>
<dbReference type="EMBL" id="JBIGHY010000006">
    <property type="protein sequence ID" value="MFG6415764.1"/>
    <property type="molecule type" value="Genomic_DNA"/>
</dbReference>
<dbReference type="PANTHER" id="PTHR43174">
    <property type="entry name" value="UDP-N-ACETYLGLUCOSAMINE 2-EPIMERASE"/>
    <property type="match status" value="1"/>
</dbReference>
<dbReference type="PANTHER" id="PTHR43174:SF3">
    <property type="entry name" value="UDP-N-ACETYLGLUCOSAMINE 2-EPIMERASE"/>
    <property type="match status" value="1"/>
</dbReference>